<dbReference type="EMBL" id="JANVFT010000043">
    <property type="protein sequence ID" value="KAJ4489792.1"/>
    <property type="molecule type" value="Genomic_DNA"/>
</dbReference>
<accession>A0ABQ8VDV3</accession>
<evidence type="ECO:0000259" key="1">
    <source>
        <dbReference type="PROSITE" id="PS50011"/>
    </source>
</evidence>
<keyword evidence="3" id="KW-1185">Reference proteome</keyword>
<dbReference type="PROSITE" id="PS50011">
    <property type="entry name" value="PROTEIN_KINASE_DOM"/>
    <property type="match status" value="1"/>
</dbReference>
<dbReference type="PANTHER" id="PTHR38248:SF2">
    <property type="entry name" value="FUNK1 11"/>
    <property type="match status" value="1"/>
</dbReference>
<feature type="domain" description="Protein kinase" evidence="1">
    <location>
        <begin position="1"/>
        <end position="276"/>
    </location>
</feature>
<dbReference type="PANTHER" id="PTHR38248">
    <property type="entry name" value="FUNK1 6"/>
    <property type="match status" value="1"/>
</dbReference>
<proteinExistence type="predicted"/>
<dbReference type="InterPro" id="IPR011009">
    <property type="entry name" value="Kinase-like_dom_sf"/>
</dbReference>
<dbReference type="InterPro" id="IPR040976">
    <property type="entry name" value="Pkinase_fungal"/>
</dbReference>
<dbReference type="InterPro" id="IPR000719">
    <property type="entry name" value="Prot_kinase_dom"/>
</dbReference>
<evidence type="ECO:0000313" key="3">
    <source>
        <dbReference type="Proteomes" id="UP001150217"/>
    </source>
</evidence>
<organism evidence="2 3">
    <name type="scientific">Lentinula lateritia</name>
    <dbReference type="NCBI Taxonomy" id="40482"/>
    <lineage>
        <taxon>Eukaryota</taxon>
        <taxon>Fungi</taxon>
        <taxon>Dikarya</taxon>
        <taxon>Basidiomycota</taxon>
        <taxon>Agaricomycotina</taxon>
        <taxon>Agaricomycetes</taxon>
        <taxon>Agaricomycetidae</taxon>
        <taxon>Agaricales</taxon>
        <taxon>Marasmiineae</taxon>
        <taxon>Omphalotaceae</taxon>
        <taxon>Lentinula</taxon>
    </lineage>
</organism>
<evidence type="ECO:0000313" key="2">
    <source>
        <dbReference type="EMBL" id="KAJ4489792.1"/>
    </source>
</evidence>
<dbReference type="Gene3D" id="1.10.510.10">
    <property type="entry name" value="Transferase(Phosphotransferase) domain 1"/>
    <property type="match status" value="1"/>
</dbReference>
<dbReference type="Pfam" id="PF17667">
    <property type="entry name" value="Pkinase_fungal"/>
    <property type="match status" value="1"/>
</dbReference>
<comment type="caution">
    <text evidence="2">The sequence shown here is derived from an EMBL/GenBank/DDBJ whole genome shotgun (WGS) entry which is preliminary data.</text>
</comment>
<dbReference type="Proteomes" id="UP001150217">
    <property type="component" value="Unassembled WGS sequence"/>
</dbReference>
<gene>
    <name evidence="2" type="ORF">C8R41DRAFT_382486</name>
</gene>
<reference evidence="2" key="1">
    <citation type="submission" date="2022-08" db="EMBL/GenBank/DDBJ databases">
        <title>A Global Phylogenomic Analysis of the Shiitake Genus Lentinula.</title>
        <authorList>
            <consortium name="DOE Joint Genome Institute"/>
            <person name="Sierra-Patev S."/>
            <person name="Min B."/>
            <person name="Naranjo-Ortiz M."/>
            <person name="Looney B."/>
            <person name="Konkel Z."/>
            <person name="Slot J.C."/>
            <person name="Sakamoto Y."/>
            <person name="Steenwyk J.L."/>
            <person name="Rokas A."/>
            <person name="Carro J."/>
            <person name="Camarero S."/>
            <person name="Ferreira P."/>
            <person name="Molpeceres G."/>
            <person name="Ruiz-Duenas F.J."/>
            <person name="Serrano A."/>
            <person name="Henrissat B."/>
            <person name="Drula E."/>
            <person name="Hughes K.W."/>
            <person name="Mata J.L."/>
            <person name="Ishikawa N.K."/>
            <person name="Vargas-Isla R."/>
            <person name="Ushijima S."/>
            <person name="Smith C.A."/>
            <person name="Ahrendt S."/>
            <person name="Andreopoulos W."/>
            <person name="He G."/>
            <person name="Labutti K."/>
            <person name="Lipzen A."/>
            <person name="Ng V."/>
            <person name="Riley R."/>
            <person name="Sandor L."/>
            <person name="Barry K."/>
            <person name="Martinez A.T."/>
            <person name="Xiao Y."/>
            <person name="Gibbons J.G."/>
            <person name="Terashima K."/>
            <person name="Grigoriev I.V."/>
            <person name="Hibbett D.S."/>
        </authorList>
    </citation>
    <scope>NUCLEOTIDE SEQUENCE</scope>
    <source>
        <strain evidence="2">RHP3577 ss4</strain>
    </source>
</reference>
<dbReference type="SUPFAM" id="SSF56112">
    <property type="entry name" value="Protein kinase-like (PK-like)"/>
    <property type="match status" value="1"/>
</dbReference>
<protein>
    <recommendedName>
        <fullName evidence="1">Protein kinase domain-containing protein</fullName>
    </recommendedName>
</protein>
<name>A0ABQ8VDV3_9AGAR</name>
<sequence length="276" mass="32874">MILVDCRSKYSWDTATSLHIHLESTRGMNHLPTIYQNSDIKFRQQASLKEKFDDGYQKCLLRFSIQDELQPLMSLKSSKEYAQAFYDVVQCHHWGWKYPRILHRDISIGNIMVREKDRQKYGVLIDWDLVIWFDERKEGSTSKFRTGTKPYMAHEQHSSDWQGPHRFRHDLESVFYVILLLVSLYSSPTEKVRFPSTGDHRYEEWHEQGDCFLEGRKLVIVHAGNWQPFPEPFFSGFTLWLITLQDFFFRGFIDLGNHRHAAKRPLKPGRRLRKFS</sequence>